<dbReference type="InterPro" id="IPR015894">
    <property type="entry name" value="Guanylate-bd_N"/>
</dbReference>
<dbReference type="EMBL" id="SGJD01003129">
    <property type="protein sequence ID" value="KAB0393529.1"/>
    <property type="molecule type" value="Genomic_DNA"/>
</dbReference>
<evidence type="ECO:0000313" key="7">
    <source>
        <dbReference type="Proteomes" id="UP000437017"/>
    </source>
</evidence>
<dbReference type="OrthoDB" id="8932102at2759"/>
<organism evidence="6 7">
    <name type="scientific">Balaenoptera physalus</name>
    <name type="common">Fin whale</name>
    <name type="synonym">Balaena physalus</name>
    <dbReference type="NCBI Taxonomy" id="9770"/>
    <lineage>
        <taxon>Eukaryota</taxon>
        <taxon>Metazoa</taxon>
        <taxon>Chordata</taxon>
        <taxon>Craniata</taxon>
        <taxon>Vertebrata</taxon>
        <taxon>Euteleostomi</taxon>
        <taxon>Mammalia</taxon>
        <taxon>Eutheria</taxon>
        <taxon>Laurasiatheria</taxon>
        <taxon>Artiodactyla</taxon>
        <taxon>Whippomorpha</taxon>
        <taxon>Cetacea</taxon>
        <taxon>Mysticeti</taxon>
        <taxon>Balaenopteridae</taxon>
        <taxon>Balaenoptera</taxon>
    </lineage>
</organism>
<dbReference type="InterPro" id="IPR030386">
    <property type="entry name" value="G_GB1_RHD3_dom"/>
</dbReference>
<keyword evidence="7" id="KW-1185">Reference proteome</keyword>
<dbReference type="GO" id="GO:0003924">
    <property type="term" value="F:GTPase activity"/>
    <property type="evidence" value="ECO:0007669"/>
    <property type="project" value="InterPro"/>
</dbReference>
<protein>
    <recommendedName>
        <fullName evidence="5">GB1/RHD3-type G domain-containing protein</fullName>
    </recommendedName>
</protein>
<name>A0A643BZT9_BALPH</name>
<evidence type="ECO:0000256" key="2">
    <source>
        <dbReference type="ARBA" id="ARBA00022801"/>
    </source>
</evidence>
<keyword evidence="3" id="KW-0342">GTP-binding</keyword>
<dbReference type="Gene3D" id="1.20.1000.10">
    <property type="entry name" value="Guanylate-binding protein, C-terminal domain"/>
    <property type="match status" value="2"/>
</dbReference>
<evidence type="ECO:0000256" key="3">
    <source>
        <dbReference type="ARBA" id="ARBA00023134"/>
    </source>
</evidence>
<dbReference type="SUPFAM" id="SSF48340">
    <property type="entry name" value="Interferon-induced guanylate-binding protein 1 (GBP1), C-terminal domain"/>
    <property type="match status" value="1"/>
</dbReference>
<gene>
    <name evidence="6" type="ORF">E2I00_013103</name>
</gene>
<reference evidence="6 7" key="1">
    <citation type="journal article" date="2019" name="PLoS ONE">
        <title>Genomic analyses reveal an absence of contemporary introgressive admixture between fin whales and blue whales, despite known hybrids.</title>
        <authorList>
            <person name="Westbury M.V."/>
            <person name="Petersen B."/>
            <person name="Lorenzen E.D."/>
        </authorList>
    </citation>
    <scope>NUCLEOTIDE SEQUENCE [LARGE SCALE GENOMIC DNA]</scope>
    <source>
        <strain evidence="6">FinWhale-01</strain>
    </source>
</reference>
<evidence type="ECO:0000259" key="5">
    <source>
        <dbReference type="PROSITE" id="PS51715"/>
    </source>
</evidence>
<dbReference type="Pfam" id="PF02841">
    <property type="entry name" value="GBP_C"/>
    <property type="match status" value="2"/>
</dbReference>
<dbReference type="AlphaFoldDB" id="A0A643BZT9"/>
<dbReference type="Gene3D" id="3.40.50.300">
    <property type="entry name" value="P-loop containing nucleotide triphosphate hydrolases"/>
    <property type="match status" value="1"/>
</dbReference>
<dbReference type="PROSITE" id="PS51715">
    <property type="entry name" value="G_GB1_RHD3"/>
    <property type="match status" value="1"/>
</dbReference>
<dbReference type="InterPro" id="IPR036543">
    <property type="entry name" value="Guanylate-bd_C_sf"/>
</dbReference>
<dbReference type="Pfam" id="PF02263">
    <property type="entry name" value="GBP"/>
    <property type="match status" value="1"/>
</dbReference>
<feature type="domain" description="GB1/RHD3-type G" evidence="5">
    <location>
        <begin position="1"/>
        <end position="92"/>
    </location>
</feature>
<feature type="non-terminal residue" evidence="6">
    <location>
        <position position="1"/>
    </location>
</feature>
<dbReference type="Proteomes" id="UP000437017">
    <property type="component" value="Unassembled WGS sequence"/>
</dbReference>
<evidence type="ECO:0000256" key="1">
    <source>
        <dbReference type="ARBA" id="ARBA00022741"/>
    </source>
</evidence>
<dbReference type="PANTHER" id="PTHR10751">
    <property type="entry name" value="GUANYLATE BINDING PROTEIN"/>
    <property type="match status" value="1"/>
</dbReference>
<comment type="similarity">
    <text evidence="4">Belongs to the TRAFAC class dynamin-like GTPase superfamily. GB1/RHD3 GTPase family.</text>
</comment>
<keyword evidence="1" id="KW-0547">Nucleotide-binding</keyword>
<dbReference type="InterPro" id="IPR003191">
    <property type="entry name" value="Guanylate-bd/ATL_C"/>
</dbReference>
<evidence type="ECO:0000256" key="4">
    <source>
        <dbReference type="PROSITE-ProRule" id="PRU01052"/>
    </source>
</evidence>
<accession>A0A643BZT9</accession>
<proteinExistence type="inferred from homology"/>
<evidence type="ECO:0000313" key="6">
    <source>
        <dbReference type="EMBL" id="KAB0393529.1"/>
    </source>
</evidence>
<keyword evidence="2" id="KW-0378">Hydrolase</keyword>
<comment type="caution">
    <text evidence="6">The sequence shown here is derived from an EMBL/GenBank/DDBJ whole genome shotgun (WGS) entry which is preliminary data.</text>
</comment>
<sequence length="263" mass="30652">HLSYVTKLTDRIRAKSSLGEHEVKSTDKKTKNFNEPQLCIQKLFPEKKCFIFDRPAQRKYLTLLEQLQEEDMNPEFREQFEDFCFYILSRSKAKTLSGGITVNGPCLETLVLTFVNAISSGDLPCMENAVLALAEIENTVAVQNIITHYEMQMDQKLQLPTETLQELLDLHRASEKEAIGDTFGHLYEDVKQGTFSKPGGYRFFVWKKQELKNKYYQTPRKGILAEEILKKYLDSKEDVAMHFYRLISHLQKRKKRLKWSGEV</sequence>
<dbReference type="InterPro" id="IPR027417">
    <property type="entry name" value="P-loop_NTPase"/>
</dbReference>
<dbReference type="GO" id="GO:0005525">
    <property type="term" value="F:GTP binding"/>
    <property type="evidence" value="ECO:0007669"/>
    <property type="project" value="UniProtKB-KW"/>
</dbReference>